<dbReference type="InterPro" id="IPR001623">
    <property type="entry name" value="DnaJ_domain"/>
</dbReference>
<dbReference type="SUPFAM" id="SSF46565">
    <property type="entry name" value="Chaperone J-domain"/>
    <property type="match status" value="1"/>
</dbReference>
<feature type="domain" description="J" evidence="2">
    <location>
        <begin position="1"/>
        <end position="38"/>
    </location>
</feature>
<dbReference type="InterPro" id="IPR036869">
    <property type="entry name" value="J_dom_sf"/>
</dbReference>
<dbReference type="PANTHER" id="PTHR43948">
    <property type="entry name" value="DNAJ HOMOLOG SUBFAMILY B"/>
    <property type="match status" value="1"/>
</dbReference>
<evidence type="ECO:0000256" key="1">
    <source>
        <dbReference type="SAM" id="MobiDB-lite"/>
    </source>
</evidence>
<comment type="caution">
    <text evidence="3">The sequence shown here is derived from an EMBL/GenBank/DDBJ whole genome shotgun (WGS) entry which is preliminary data.</text>
</comment>
<dbReference type="PRINTS" id="PR00625">
    <property type="entry name" value="JDOMAIN"/>
</dbReference>
<keyword evidence="4" id="KW-1185">Reference proteome</keyword>
<dbReference type="Proteomes" id="UP000186817">
    <property type="component" value="Unassembled WGS sequence"/>
</dbReference>
<dbReference type="InterPro" id="IPR018253">
    <property type="entry name" value="DnaJ_domain_CS"/>
</dbReference>
<evidence type="ECO:0000313" key="3">
    <source>
        <dbReference type="EMBL" id="OLP84378.1"/>
    </source>
</evidence>
<dbReference type="PROSITE" id="PS50076">
    <property type="entry name" value="DNAJ_2"/>
    <property type="match status" value="1"/>
</dbReference>
<organism evidence="3 4">
    <name type="scientific">Symbiodinium microadriaticum</name>
    <name type="common">Dinoflagellate</name>
    <name type="synonym">Zooxanthella microadriatica</name>
    <dbReference type="NCBI Taxonomy" id="2951"/>
    <lineage>
        <taxon>Eukaryota</taxon>
        <taxon>Sar</taxon>
        <taxon>Alveolata</taxon>
        <taxon>Dinophyceae</taxon>
        <taxon>Suessiales</taxon>
        <taxon>Symbiodiniaceae</taxon>
        <taxon>Symbiodinium</taxon>
    </lineage>
</organism>
<dbReference type="AlphaFoldDB" id="A0A1Q9CN74"/>
<sequence length="222" mass="24125">MEKVTSVVQEAERRFREIAEAYEVLSDPERRRTYDAGGDDAGSMNFDFGGFDFGFKDPKDLFKEMFGSEDPFADFHKFFDDVQTTFEDLGDPFEKAFEGRAHAKGAGKISGGDFFDGGFKMDMGGFGDLGSMFGFDFGMQGMGGGGGGGSATVMFSSFSSSSSTTGGKTTKTETRIENGRRVTKTIESDESGTRATMEEQEGNRIKRTSGSKPAELHGRAEM</sequence>
<gene>
    <name evidence="3" type="primary">DNAJB7</name>
    <name evidence="3" type="ORF">AK812_SmicGene34748</name>
</gene>
<feature type="compositionally biased region" description="Low complexity" evidence="1">
    <location>
        <begin position="158"/>
        <end position="169"/>
    </location>
</feature>
<dbReference type="PANTHER" id="PTHR43948:SF10">
    <property type="entry name" value="MRJ, ISOFORM E"/>
    <property type="match status" value="1"/>
</dbReference>
<name>A0A1Q9CN74_SYMMI</name>
<evidence type="ECO:0000259" key="2">
    <source>
        <dbReference type="PROSITE" id="PS50076"/>
    </source>
</evidence>
<reference evidence="3 4" key="1">
    <citation type="submission" date="2016-02" db="EMBL/GenBank/DDBJ databases">
        <title>Genome analysis of coral dinoflagellate symbionts highlights evolutionary adaptations to a symbiotic lifestyle.</title>
        <authorList>
            <person name="Aranda M."/>
            <person name="Li Y."/>
            <person name="Liew Y.J."/>
            <person name="Baumgarten S."/>
            <person name="Simakov O."/>
            <person name="Wilson M."/>
            <person name="Piel J."/>
            <person name="Ashoor H."/>
            <person name="Bougouffa S."/>
            <person name="Bajic V.B."/>
            <person name="Ryu T."/>
            <person name="Ravasi T."/>
            <person name="Bayer T."/>
            <person name="Micklem G."/>
            <person name="Kim H."/>
            <person name="Bhak J."/>
            <person name="Lajeunesse T.C."/>
            <person name="Voolstra C.R."/>
        </authorList>
    </citation>
    <scope>NUCLEOTIDE SEQUENCE [LARGE SCALE GENOMIC DNA]</scope>
    <source>
        <strain evidence="3 4">CCMP2467</strain>
    </source>
</reference>
<dbReference type="Pfam" id="PF00226">
    <property type="entry name" value="DnaJ"/>
    <property type="match status" value="1"/>
</dbReference>
<dbReference type="GO" id="GO:0005737">
    <property type="term" value="C:cytoplasm"/>
    <property type="evidence" value="ECO:0007669"/>
    <property type="project" value="TreeGrafter"/>
</dbReference>
<dbReference type="CDD" id="cd06257">
    <property type="entry name" value="DnaJ"/>
    <property type="match status" value="1"/>
</dbReference>
<dbReference type="GO" id="GO:0051087">
    <property type="term" value="F:protein-folding chaperone binding"/>
    <property type="evidence" value="ECO:0007669"/>
    <property type="project" value="TreeGrafter"/>
</dbReference>
<dbReference type="PROSITE" id="PS00636">
    <property type="entry name" value="DNAJ_1"/>
    <property type="match status" value="1"/>
</dbReference>
<dbReference type="GO" id="GO:0044183">
    <property type="term" value="F:protein folding chaperone"/>
    <property type="evidence" value="ECO:0007669"/>
    <property type="project" value="TreeGrafter"/>
</dbReference>
<dbReference type="Gene3D" id="1.10.287.110">
    <property type="entry name" value="DnaJ domain"/>
    <property type="match status" value="1"/>
</dbReference>
<feature type="region of interest" description="Disordered" evidence="1">
    <location>
        <begin position="158"/>
        <end position="222"/>
    </location>
</feature>
<accession>A0A1Q9CN74</accession>
<proteinExistence type="predicted"/>
<dbReference type="GO" id="GO:0051082">
    <property type="term" value="F:unfolded protein binding"/>
    <property type="evidence" value="ECO:0007669"/>
    <property type="project" value="TreeGrafter"/>
</dbReference>
<evidence type="ECO:0000313" key="4">
    <source>
        <dbReference type="Proteomes" id="UP000186817"/>
    </source>
</evidence>
<protein>
    <submittedName>
        <fullName evidence="3">DnaJ-like subfamily B member 7</fullName>
    </submittedName>
</protein>
<dbReference type="EMBL" id="LSRX01001045">
    <property type="protein sequence ID" value="OLP84378.1"/>
    <property type="molecule type" value="Genomic_DNA"/>
</dbReference>
<feature type="compositionally biased region" description="Basic and acidic residues" evidence="1">
    <location>
        <begin position="170"/>
        <end position="187"/>
    </location>
</feature>